<dbReference type="STRING" id="1293890.TALK_20210"/>
<dbReference type="SUPFAM" id="SSF52821">
    <property type="entry name" value="Rhodanese/Cell cycle control phosphatase"/>
    <property type="match status" value="1"/>
</dbReference>
<dbReference type="Pfam" id="PF00581">
    <property type="entry name" value="Rhodanese"/>
    <property type="match status" value="1"/>
</dbReference>
<dbReference type="PROSITE" id="PS50206">
    <property type="entry name" value="RHODANESE_3"/>
    <property type="match status" value="1"/>
</dbReference>
<sequence length="188" mass="21372">MKHPVYALITLTLALMIWLPTTSQAQDMGLSTAQAYEMSQNDETPVLFIDVRDPIEIMFIGFTDAVDANIPYLMVDRSQWDSEKNRFRMYQNPDFIADIKTALAKRGMDNTATIITMCRSGSERGEPSARFLRENGFENARYVIHGFQGSAAKDGKQKGLRIINGWQNSGLPWQAKPNPDKIYRMDSR</sequence>
<organism evidence="3 4">
    <name type="scientific">Thalassospira alkalitolerans</name>
    <dbReference type="NCBI Taxonomy" id="1293890"/>
    <lineage>
        <taxon>Bacteria</taxon>
        <taxon>Pseudomonadati</taxon>
        <taxon>Pseudomonadota</taxon>
        <taxon>Alphaproteobacteria</taxon>
        <taxon>Rhodospirillales</taxon>
        <taxon>Thalassospiraceae</taxon>
        <taxon>Thalassospira</taxon>
    </lineage>
</organism>
<protein>
    <submittedName>
        <fullName evidence="3">Sulfurtransferase</fullName>
    </submittedName>
</protein>
<feature type="domain" description="Rhodanese" evidence="2">
    <location>
        <begin position="42"/>
        <end position="158"/>
    </location>
</feature>
<dbReference type="RefSeq" id="WP_085620977.1">
    <property type="nucleotide sequence ID" value="NZ_JFKB01000023.1"/>
</dbReference>
<evidence type="ECO:0000259" key="2">
    <source>
        <dbReference type="PROSITE" id="PS50206"/>
    </source>
</evidence>
<dbReference type="Gene3D" id="3.40.250.10">
    <property type="entry name" value="Rhodanese-like domain"/>
    <property type="match status" value="1"/>
</dbReference>
<evidence type="ECO:0000313" key="4">
    <source>
        <dbReference type="Proteomes" id="UP000193396"/>
    </source>
</evidence>
<evidence type="ECO:0000313" key="3">
    <source>
        <dbReference type="EMBL" id="OSQ43772.1"/>
    </source>
</evidence>
<dbReference type="InterPro" id="IPR036873">
    <property type="entry name" value="Rhodanese-like_dom_sf"/>
</dbReference>
<proteinExistence type="predicted"/>
<accession>A0A1Y2L7C6</accession>
<gene>
    <name evidence="3" type="ORF">TALK_20210</name>
</gene>
<keyword evidence="4" id="KW-1185">Reference proteome</keyword>
<dbReference type="InterPro" id="IPR001763">
    <property type="entry name" value="Rhodanese-like_dom"/>
</dbReference>
<name>A0A1Y2L7C6_9PROT</name>
<dbReference type="OrthoDB" id="7835227at2"/>
<keyword evidence="1" id="KW-0732">Signal</keyword>
<keyword evidence="3" id="KW-0808">Transferase</keyword>
<dbReference type="GO" id="GO:0016740">
    <property type="term" value="F:transferase activity"/>
    <property type="evidence" value="ECO:0007669"/>
    <property type="project" value="UniProtKB-KW"/>
</dbReference>
<evidence type="ECO:0000256" key="1">
    <source>
        <dbReference type="SAM" id="SignalP"/>
    </source>
</evidence>
<dbReference type="EMBL" id="JFKB01000023">
    <property type="protein sequence ID" value="OSQ43772.1"/>
    <property type="molecule type" value="Genomic_DNA"/>
</dbReference>
<feature type="chain" id="PRO_5013208984" evidence="1">
    <location>
        <begin position="26"/>
        <end position="188"/>
    </location>
</feature>
<reference evidence="3 4" key="1">
    <citation type="submission" date="2014-03" db="EMBL/GenBank/DDBJ databases">
        <title>The draft genome sequence of Thalassospira alkalitolerans JCM 18968.</title>
        <authorList>
            <person name="Lai Q."/>
            <person name="Shao Z."/>
        </authorList>
    </citation>
    <scope>NUCLEOTIDE SEQUENCE [LARGE SCALE GENOMIC DNA]</scope>
    <source>
        <strain evidence="3 4">JCM 18968</strain>
    </source>
</reference>
<comment type="caution">
    <text evidence="3">The sequence shown here is derived from an EMBL/GenBank/DDBJ whole genome shotgun (WGS) entry which is preliminary data.</text>
</comment>
<dbReference type="AlphaFoldDB" id="A0A1Y2L7C6"/>
<feature type="signal peptide" evidence="1">
    <location>
        <begin position="1"/>
        <end position="25"/>
    </location>
</feature>
<dbReference type="Proteomes" id="UP000193396">
    <property type="component" value="Unassembled WGS sequence"/>
</dbReference>